<name>K0RKX3_THAOC</name>
<evidence type="ECO:0000313" key="2">
    <source>
        <dbReference type="EMBL" id="EJK49536.1"/>
    </source>
</evidence>
<feature type="region of interest" description="Disordered" evidence="1">
    <location>
        <begin position="398"/>
        <end position="424"/>
    </location>
</feature>
<feature type="compositionally biased region" description="Acidic residues" evidence="1">
    <location>
        <begin position="193"/>
        <end position="205"/>
    </location>
</feature>
<protein>
    <submittedName>
        <fullName evidence="2">Uncharacterized protein</fullName>
    </submittedName>
</protein>
<feature type="compositionally biased region" description="Basic residues" evidence="1">
    <location>
        <begin position="1"/>
        <end position="10"/>
    </location>
</feature>
<feature type="compositionally biased region" description="Basic and acidic residues" evidence="1">
    <location>
        <begin position="138"/>
        <end position="153"/>
    </location>
</feature>
<accession>K0RKX3</accession>
<proteinExistence type="predicted"/>
<feature type="region of interest" description="Disordered" evidence="1">
    <location>
        <begin position="103"/>
        <end position="205"/>
    </location>
</feature>
<organism evidence="2 3">
    <name type="scientific">Thalassiosira oceanica</name>
    <name type="common">Marine diatom</name>
    <dbReference type="NCBI Taxonomy" id="159749"/>
    <lineage>
        <taxon>Eukaryota</taxon>
        <taxon>Sar</taxon>
        <taxon>Stramenopiles</taxon>
        <taxon>Ochrophyta</taxon>
        <taxon>Bacillariophyta</taxon>
        <taxon>Coscinodiscophyceae</taxon>
        <taxon>Thalassiosirophycidae</taxon>
        <taxon>Thalassiosirales</taxon>
        <taxon>Thalassiosiraceae</taxon>
        <taxon>Thalassiosira</taxon>
    </lineage>
</organism>
<feature type="compositionally biased region" description="Low complexity" evidence="1">
    <location>
        <begin position="72"/>
        <end position="87"/>
    </location>
</feature>
<sequence>DDARRRRRRRGLEPATGPPEGPRGAVDVLELSDDEDELSDESDDGELSGLEVDSEEDGSEDESSDAEDDEPAAPSAAAAGPPVKLSVTTGLSSSLLDQALEFAASRTRTVESLRQAVRRGRDAARDALGRHRPPGGRQVRDRAGREGVGDEHRRAARGLLPQHGGDAVRPGDAVEGERGLRGVLAGGGKAAGDDEDPDEDADADDDIVNHSLNIRRRAAVLRARLERSLPEDTLRLLREEAERVDEEGDGATLGLVSREALESAARRNGRGRSVRGGAAMNVKRALQRNLNVNWADTTRNALLFLFFGYFGGRSAFSRAFLLLSAPLCFLIQTRPVKVAMKQLFYTAGEPPGILLSLLPAPQQAIMSCDYAGIMVDLYGEDALEGEEWFEMDRAAREGRAVGEEVDTDDDDVEEYDVYDSDEEY</sequence>
<feature type="region of interest" description="Disordered" evidence="1">
    <location>
        <begin position="1"/>
        <end position="87"/>
    </location>
</feature>
<evidence type="ECO:0000256" key="1">
    <source>
        <dbReference type="SAM" id="MobiDB-lite"/>
    </source>
</evidence>
<dbReference type="eggNOG" id="ENOG502SMWS">
    <property type="taxonomic scope" value="Eukaryota"/>
</dbReference>
<feature type="compositionally biased region" description="Acidic residues" evidence="1">
    <location>
        <begin position="30"/>
        <end position="71"/>
    </location>
</feature>
<dbReference type="Proteomes" id="UP000266841">
    <property type="component" value="Unassembled WGS sequence"/>
</dbReference>
<feature type="non-terminal residue" evidence="2">
    <location>
        <position position="1"/>
    </location>
</feature>
<dbReference type="EMBL" id="AGNL01044688">
    <property type="protein sequence ID" value="EJK49536.1"/>
    <property type="molecule type" value="Genomic_DNA"/>
</dbReference>
<gene>
    <name evidence="2" type="ORF">THAOC_31580</name>
</gene>
<reference evidence="2 3" key="1">
    <citation type="journal article" date="2012" name="Genome Biol.">
        <title>Genome and low-iron response of an oceanic diatom adapted to chronic iron limitation.</title>
        <authorList>
            <person name="Lommer M."/>
            <person name="Specht M."/>
            <person name="Roy A.S."/>
            <person name="Kraemer L."/>
            <person name="Andreson R."/>
            <person name="Gutowska M.A."/>
            <person name="Wolf J."/>
            <person name="Bergner S.V."/>
            <person name="Schilhabel M.B."/>
            <person name="Klostermeier U.C."/>
            <person name="Beiko R.G."/>
            <person name="Rosenstiel P."/>
            <person name="Hippler M."/>
            <person name="Laroche J."/>
        </authorList>
    </citation>
    <scope>NUCLEOTIDE SEQUENCE [LARGE SCALE GENOMIC DNA]</scope>
    <source>
        <strain evidence="2 3">CCMP1005</strain>
    </source>
</reference>
<feature type="compositionally biased region" description="Basic and acidic residues" evidence="1">
    <location>
        <begin position="119"/>
        <end position="129"/>
    </location>
</feature>
<dbReference type="AlphaFoldDB" id="K0RKX3"/>
<evidence type="ECO:0000313" key="3">
    <source>
        <dbReference type="Proteomes" id="UP000266841"/>
    </source>
</evidence>
<keyword evidence="3" id="KW-1185">Reference proteome</keyword>
<dbReference type="OrthoDB" id="47109at2759"/>
<comment type="caution">
    <text evidence="2">The sequence shown here is derived from an EMBL/GenBank/DDBJ whole genome shotgun (WGS) entry which is preliminary data.</text>
</comment>
<feature type="compositionally biased region" description="Acidic residues" evidence="1">
    <location>
        <begin position="403"/>
        <end position="424"/>
    </location>
</feature>